<sequence>MITAMGAVALLEGRYREEVTAPTPLAYMICQVATSRIYFNLHHAAQRLTQPRSIDLDVVTSALEFAQHDANALRTLAEP</sequence>
<dbReference type="AlphaFoldDB" id="S7RF46"/>
<keyword evidence="2" id="KW-1185">Reference proteome</keyword>
<accession>S7RF46</accession>
<organism evidence="1 2">
    <name type="scientific">Gloeophyllum trabeum (strain ATCC 11539 / FP-39264 / Madison 617)</name>
    <name type="common">Brown rot fungus</name>
    <dbReference type="NCBI Taxonomy" id="670483"/>
    <lineage>
        <taxon>Eukaryota</taxon>
        <taxon>Fungi</taxon>
        <taxon>Dikarya</taxon>
        <taxon>Basidiomycota</taxon>
        <taxon>Agaricomycotina</taxon>
        <taxon>Agaricomycetes</taxon>
        <taxon>Gloeophyllales</taxon>
        <taxon>Gloeophyllaceae</taxon>
        <taxon>Gloeophyllum</taxon>
    </lineage>
</organism>
<dbReference type="Proteomes" id="UP000030669">
    <property type="component" value="Unassembled WGS sequence"/>
</dbReference>
<evidence type="ECO:0000313" key="2">
    <source>
        <dbReference type="Proteomes" id="UP000030669"/>
    </source>
</evidence>
<evidence type="ECO:0000313" key="1">
    <source>
        <dbReference type="EMBL" id="EPQ52850.1"/>
    </source>
</evidence>
<dbReference type="RefSeq" id="XP_007869092.1">
    <property type="nucleotide sequence ID" value="XM_007870901.1"/>
</dbReference>
<dbReference type="GeneID" id="19302430"/>
<dbReference type="KEGG" id="gtr:GLOTRDRAFT_132083"/>
<dbReference type="EMBL" id="KB469307">
    <property type="protein sequence ID" value="EPQ52850.1"/>
    <property type="molecule type" value="Genomic_DNA"/>
</dbReference>
<gene>
    <name evidence="1" type="ORF">GLOTRDRAFT_132083</name>
</gene>
<protein>
    <submittedName>
        <fullName evidence="1">Uncharacterized protein</fullName>
    </submittedName>
</protein>
<reference evidence="1 2" key="1">
    <citation type="journal article" date="2012" name="Science">
        <title>The Paleozoic origin of enzymatic lignin decomposition reconstructed from 31 fungal genomes.</title>
        <authorList>
            <person name="Floudas D."/>
            <person name="Binder M."/>
            <person name="Riley R."/>
            <person name="Barry K."/>
            <person name="Blanchette R.A."/>
            <person name="Henrissat B."/>
            <person name="Martinez A.T."/>
            <person name="Otillar R."/>
            <person name="Spatafora J.W."/>
            <person name="Yadav J.S."/>
            <person name="Aerts A."/>
            <person name="Benoit I."/>
            <person name="Boyd A."/>
            <person name="Carlson A."/>
            <person name="Copeland A."/>
            <person name="Coutinho P.M."/>
            <person name="de Vries R.P."/>
            <person name="Ferreira P."/>
            <person name="Findley K."/>
            <person name="Foster B."/>
            <person name="Gaskell J."/>
            <person name="Glotzer D."/>
            <person name="Gorecki P."/>
            <person name="Heitman J."/>
            <person name="Hesse C."/>
            <person name="Hori C."/>
            <person name="Igarashi K."/>
            <person name="Jurgens J.A."/>
            <person name="Kallen N."/>
            <person name="Kersten P."/>
            <person name="Kohler A."/>
            <person name="Kuees U."/>
            <person name="Kumar T.K.A."/>
            <person name="Kuo A."/>
            <person name="LaButti K."/>
            <person name="Larrondo L.F."/>
            <person name="Lindquist E."/>
            <person name="Ling A."/>
            <person name="Lombard V."/>
            <person name="Lucas S."/>
            <person name="Lundell T."/>
            <person name="Martin R."/>
            <person name="McLaughlin D.J."/>
            <person name="Morgenstern I."/>
            <person name="Morin E."/>
            <person name="Murat C."/>
            <person name="Nagy L.G."/>
            <person name="Nolan M."/>
            <person name="Ohm R.A."/>
            <person name="Patyshakuliyeva A."/>
            <person name="Rokas A."/>
            <person name="Ruiz-Duenas F.J."/>
            <person name="Sabat G."/>
            <person name="Salamov A."/>
            <person name="Samejima M."/>
            <person name="Schmutz J."/>
            <person name="Slot J.C."/>
            <person name="St John F."/>
            <person name="Stenlid J."/>
            <person name="Sun H."/>
            <person name="Sun S."/>
            <person name="Syed K."/>
            <person name="Tsang A."/>
            <person name="Wiebenga A."/>
            <person name="Young D."/>
            <person name="Pisabarro A."/>
            <person name="Eastwood D.C."/>
            <person name="Martin F."/>
            <person name="Cullen D."/>
            <person name="Grigoriev I.V."/>
            <person name="Hibbett D.S."/>
        </authorList>
    </citation>
    <scope>NUCLEOTIDE SEQUENCE [LARGE SCALE GENOMIC DNA]</scope>
    <source>
        <strain evidence="1 2">ATCC 11539</strain>
    </source>
</reference>
<proteinExistence type="predicted"/>
<dbReference type="HOGENOM" id="CLU_2606260_0_0_1"/>
<name>S7RF46_GLOTA</name>